<keyword evidence="2" id="KW-1185">Reference proteome</keyword>
<accession>A0A150XSA8</accession>
<name>A0A150XSA8_ROSEK</name>
<gene>
    <name evidence="1" type="ORF">MB14_13350</name>
</gene>
<proteinExistence type="predicted"/>
<reference evidence="1" key="1">
    <citation type="submission" date="2016-01" db="EMBL/GenBank/DDBJ databases">
        <title>Genome sequencing of Roseivirga ehrenbergii KMM 6017.</title>
        <authorList>
            <person name="Selvaratnam C."/>
            <person name="Thevarajoo S."/>
            <person name="Goh K.M."/>
            <person name="Ee R."/>
            <person name="Chan K.-G."/>
            <person name="Chong C.S."/>
        </authorList>
    </citation>
    <scope>NUCLEOTIDE SEQUENCE [LARGE SCALE GENOMIC DNA]</scope>
    <source>
        <strain evidence="1">KMM 6017</strain>
    </source>
</reference>
<organism evidence="1 2">
    <name type="scientific">Roseivirga ehrenbergii (strain DSM 102268 / JCM 13514 / KCTC 12282 / NCIMB 14502 / KMM 6017)</name>
    <dbReference type="NCBI Taxonomy" id="279360"/>
    <lineage>
        <taxon>Bacteria</taxon>
        <taxon>Pseudomonadati</taxon>
        <taxon>Bacteroidota</taxon>
        <taxon>Cytophagia</taxon>
        <taxon>Cytophagales</taxon>
        <taxon>Roseivirgaceae</taxon>
        <taxon>Roseivirga</taxon>
    </lineage>
</organism>
<protein>
    <submittedName>
        <fullName evidence="1">Uncharacterized protein</fullName>
    </submittedName>
</protein>
<comment type="caution">
    <text evidence="1">The sequence shown here is derived from an EMBL/GenBank/DDBJ whole genome shotgun (WGS) entry which is preliminary data.</text>
</comment>
<dbReference type="STRING" id="279360.MB14_13350"/>
<dbReference type="Proteomes" id="UP000075583">
    <property type="component" value="Unassembled WGS sequence"/>
</dbReference>
<sequence length="179" mass="20435">MVILIFNTSIRFITSLFKKVRIGSFILFAFLLIHSAYAQKSDLKLAKPHFQYDGDSVHLKKILASLQSDSIQLIAQNNQICDLKISSLGSTPTLNISIYNIEYGLGESCRGVFLTTFFRNDVFLGHYNSDLALPKEVDGDNLVWQFEGGRLMFMGLKTKIPDEYSFGEFKRKFIRAKFK</sequence>
<evidence type="ECO:0000313" key="2">
    <source>
        <dbReference type="Proteomes" id="UP000075583"/>
    </source>
</evidence>
<dbReference type="AlphaFoldDB" id="A0A150XSA8"/>
<evidence type="ECO:0000313" key="1">
    <source>
        <dbReference type="EMBL" id="KYG81566.1"/>
    </source>
</evidence>
<dbReference type="EMBL" id="LQZQ01000002">
    <property type="protein sequence ID" value="KYG81566.1"/>
    <property type="molecule type" value="Genomic_DNA"/>
</dbReference>